<proteinExistence type="predicted"/>
<reference evidence="2 3" key="1">
    <citation type="submission" date="2022-04" db="EMBL/GenBank/DDBJ databases">
        <title>Diverse halophilic archaea isolated from saline environments.</title>
        <authorList>
            <person name="Cui H.-L."/>
        </authorList>
    </citation>
    <scope>NUCLEOTIDE SEQUENCE [LARGE SCALE GENOMIC DNA]</scope>
    <source>
        <strain evidence="2 3">XZYJT49</strain>
    </source>
</reference>
<name>A0A8U0HVU3_9EURY</name>
<evidence type="ECO:0000259" key="1">
    <source>
        <dbReference type="Pfam" id="PF25934"/>
    </source>
</evidence>
<dbReference type="InterPro" id="IPR058285">
    <property type="entry name" value="DUF7979"/>
</dbReference>
<dbReference type="AlphaFoldDB" id="A0A8U0HVU3"/>
<accession>A0A8U0HVU3</accession>
<keyword evidence="3" id="KW-1185">Reference proteome</keyword>
<dbReference type="Pfam" id="PF25934">
    <property type="entry name" value="DUF7979"/>
    <property type="match status" value="1"/>
</dbReference>
<organism evidence="2 3">
    <name type="scientific">Halorussus limi</name>
    <dbReference type="NCBI Taxonomy" id="2938695"/>
    <lineage>
        <taxon>Archaea</taxon>
        <taxon>Methanobacteriati</taxon>
        <taxon>Methanobacteriota</taxon>
        <taxon>Stenosarchaea group</taxon>
        <taxon>Halobacteria</taxon>
        <taxon>Halobacteriales</taxon>
        <taxon>Haladaptataceae</taxon>
        <taxon>Halorussus</taxon>
    </lineage>
</organism>
<protein>
    <recommendedName>
        <fullName evidence="1">DUF7979 domain-containing protein</fullName>
    </recommendedName>
</protein>
<dbReference type="Proteomes" id="UP000830729">
    <property type="component" value="Chromosome"/>
</dbReference>
<dbReference type="GeneID" id="72184127"/>
<evidence type="ECO:0000313" key="2">
    <source>
        <dbReference type="EMBL" id="UPV75037.1"/>
    </source>
</evidence>
<sequence>MASNTISGTESDGRTVRVRPATTLPASAPVRHFDELSEEVQQLLADHRDGGSVAVTPEVASELADEPSVVFSEYLRVELV</sequence>
<dbReference type="RefSeq" id="WP_248651080.1">
    <property type="nucleotide sequence ID" value="NZ_CP096659.1"/>
</dbReference>
<gene>
    <name evidence="2" type="ORF">M0R89_02970</name>
</gene>
<feature type="domain" description="DUF7979" evidence="1">
    <location>
        <begin position="15"/>
        <end position="76"/>
    </location>
</feature>
<dbReference type="EMBL" id="CP096659">
    <property type="protein sequence ID" value="UPV75037.1"/>
    <property type="molecule type" value="Genomic_DNA"/>
</dbReference>
<evidence type="ECO:0000313" key="3">
    <source>
        <dbReference type="Proteomes" id="UP000830729"/>
    </source>
</evidence>
<dbReference type="KEGG" id="halx:M0R89_02970"/>